<evidence type="ECO:0000313" key="2">
    <source>
        <dbReference type="Proteomes" id="UP000077266"/>
    </source>
</evidence>
<dbReference type="EMBL" id="KV425965">
    <property type="protein sequence ID" value="KZV94919.1"/>
    <property type="molecule type" value="Genomic_DNA"/>
</dbReference>
<accession>A0A166AT45</accession>
<evidence type="ECO:0000313" key="1">
    <source>
        <dbReference type="EMBL" id="KZV94919.1"/>
    </source>
</evidence>
<dbReference type="Proteomes" id="UP000077266">
    <property type="component" value="Unassembled WGS sequence"/>
</dbReference>
<protein>
    <submittedName>
        <fullName evidence="1">Uncharacterized protein</fullName>
    </submittedName>
</protein>
<dbReference type="AlphaFoldDB" id="A0A166AT45"/>
<dbReference type="InParanoid" id="A0A166AT45"/>
<sequence>MLIIDNPTWLDRPVKGSMFVVIAIDPVASVEDLDAQARDEAAQIHPKKYLALMDQAVGLEMLRDGARMPKLRLDFYLAHTGLPASADKWAATPIAPAPTHPTTGRLPILASHALPWPNCHIHTLDAIIAAVSRIYQHHAPGPSLNAEARRALGLHRLQDTRAYQPPEDDGSVPDDEDYEDALAVLREEMLELEVYPQAADDEATSMFDVIPQDTTPQMKLHVEVWVDISSIEWPSNPVDLGSEIKRLRKIEWNWAQRVVSEALAKKPETSASLEGISCADIDTSGLELDGEVFEDDGSDMSILPEDAIEHRAN</sequence>
<dbReference type="OrthoDB" id="2930792at2759"/>
<keyword evidence="2" id="KW-1185">Reference proteome</keyword>
<organism evidence="1 2">
    <name type="scientific">Exidia glandulosa HHB12029</name>
    <dbReference type="NCBI Taxonomy" id="1314781"/>
    <lineage>
        <taxon>Eukaryota</taxon>
        <taxon>Fungi</taxon>
        <taxon>Dikarya</taxon>
        <taxon>Basidiomycota</taxon>
        <taxon>Agaricomycotina</taxon>
        <taxon>Agaricomycetes</taxon>
        <taxon>Auriculariales</taxon>
        <taxon>Exidiaceae</taxon>
        <taxon>Exidia</taxon>
    </lineage>
</organism>
<name>A0A166AT45_EXIGL</name>
<reference evidence="1 2" key="1">
    <citation type="journal article" date="2016" name="Mol. Biol. Evol.">
        <title>Comparative Genomics of Early-Diverging Mushroom-Forming Fungi Provides Insights into the Origins of Lignocellulose Decay Capabilities.</title>
        <authorList>
            <person name="Nagy L.G."/>
            <person name="Riley R."/>
            <person name="Tritt A."/>
            <person name="Adam C."/>
            <person name="Daum C."/>
            <person name="Floudas D."/>
            <person name="Sun H."/>
            <person name="Yadav J.S."/>
            <person name="Pangilinan J."/>
            <person name="Larsson K.H."/>
            <person name="Matsuura K."/>
            <person name="Barry K."/>
            <person name="Labutti K."/>
            <person name="Kuo R."/>
            <person name="Ohm R.A."/>
            <person name="Bhattacharya S.S."/>
            <person name="Shirouzu T."/>
            <person name="Yoshinaga Y."/>
            <person name="Martin F.M."/>
            <person name="Grigoriev I.V."/>
            <person name="Hibbett D.S."/>
        </authorList>
    </citation>
    <scope>NUCLEOTIDE SEQUENCE [LARGE SCALE GENOMIC DNA]</scope>
    <source>
        <strain evidence="1 2">HHB12029</strain>
    </source>
</reference>
<proteinExistence type="predicted"/>
<gene>
    <name evidence="1" type="ORF">EXIGLDRAFT_766657</name>
</gene>